<dbReference type="Pfam" id="PF06794">
    <property type="entry name" value="UPF0270"/>
    <property type="match status" value="1"/>
</dbReference>
<reference evidence="2 3" key="1">
    <citation type="submission" date="2015-10" db="EMBL/GenBank/DDBJ databases">
        <title>Metagenome-Assembled Genomes uncover a global brackish microbiome.</title>
        <authorList>
            <person name="Hugerth L.W."/>
            <person name="Larsson J."/>
            <person name="Alneberg J."/>
            <person name="Lindh M.V."/>
            <person name="Legrand C."/>
            <person name="Pinhassi J."/>
            <person name="Andersson A.F."/>
        </authorList>
    </citation>
    <scope>NUCLEOTIDE SEQUENCE [LARGE SCALE GENOMIC DNA]</scope>
    <source>
        <strain evidence="2">BACL26 MAG-121220-bin70</strain>
    </source>
</reference>
<dbReference type="Gene3D" id="1.10.10.610">
    <property type="entry name" value="YehU-like"/>
    <property type="match status" value="1"/>
</dbReference>
<name>A0A0R2UCK6_9GAMM</name>
<sequence>MEEYILREGTDYGNQEVNLENKISQVRRQLNGGDIVITFDPVTENCTLLTRHQLNRYQQEQLAAEQG</sequence>
<dbReference type="InterPro" id="IPR010648">
    <property type="entry name" value="UPF0270"/>
</dbReference>
<comment type="similarity">
    <text evidence="1">Belongs to the UPF0270 family.</text>
</comment>
<comment type="caution">
    <text evidence="2">The sequence shown here is derived from an EMBL/GenBank/DDBJ whole genome shotgun (WGS) entry which is preliminary data.</text>
</comment>
<dbReference type="Proteomes" id="UP000051213">
    <property type="component" value="Unassembled WGS sequence"/>
</dbReference>
<accession>A0A0R2UCK6</accession>
<organism evidence="2 3">
    <name type="scientific">SAR92 bacterium BACL26 MAG-121220-bin70</name>
    <dbReference type="NCBI Taxonomy" id="1655626"/>
    <lineage>
        <taxon>Bacteria</taxon>
        <taxon>Pseudomonadati</taxon>
        <taxon>Pseudomonadota</taxon>
        <taxon>Gammaproteobacteria</taxon>
        <taxon>Cellvibrionales</taxon>
        <taxon>Porticoccaceae</taxon>
        <taxon>SAR92 clade</taxon>
    </lineage>
</organism>
<evidence type="ECO:0000256" key="1">
    <source>
        <dbReference type="ARBA" id="ARBA00006450"/>
    </source>
</evidence>
<evidence type="ECO:0000313" key="2">
    <source>
        <dbReference type="EMBL" id="KRO95130.1"/>
    </source>
</evidence>
<gene>
    <name evidence="2" type="ORF">ABS24_08385</name>
</gene>
<dbReference type="SUPFAM" id="SSF118001">
    <property type="entry name" value="YehU-like"/>
    <property type="match status" value="1"/>
</dbReference>
<protein>
    <submittedName>
        <fullName evidence="2">Uncharacterized protein</fullName>
    </submittedName>
</protein>
<dbReference type="InterPro" id="IPR036685">
    <property type="entry name" value="YehU-like_sf"/>
</dbReference>
<dbReference type="EMBL" id="LICA01000105">
    <property type="protein sequence ID" value="KRO95130.1"/>
    <property type="molecule type" value="Genomic_DNA"/>
</dbReference>
<dbReference type="AlphaFoldDB" id="A0A0R2UCK6"/>
<proteinExistence type="inferred from homology"/>
<evidence type="ECO:0000313" key="3">
    <source>
        <dbReference type="Proteomes" id="UP000051213"/>
    </source>
</evidence>